<evidence type="ECO:0000313" key="2">
    <source>
        <dbReference type="EMBL" id="CAL8119541.1"/>
    </source>
</evidence>
<gene>
    <name evidence="2" type="ORF">ODALV1_LOCUS18601</name>
</gene>
<feature type="transmembrane region" description="Helical" evidence="1">
    <location>
        <begin position="6"/>
        <end position="37"/>
    </location>
</feature>
<proteinExistence type="predicted"/>
<keyword evidence="1" id="KW-0472">Membrane</keyword>
<feature type="transmembrane region" description="Helical" evidence="1">
    <location>
        <begin position="49"/>
        <end position="66"/>
    </location>
</feature>
<dbReference type="Proteomes" id="UP001642540">
    <property type="component" value="Unassembled WGS sequence"/>
</dbReference>
<comment type="caution">
    <text evidence="2">The sequence shown here is derived from an EMBL/GenBank/DDBJ whole genome shotgun (WGS) entry which is preliminary data.</text>
</comment>
<keyword evidence="1" id="KW-1133">Transmembrane helix</keyword>
<organism evidence="2 3">
    <name type="scientific">Orchesella dallaii</name>
    <dbReference type="NCBI Taxonomy" id="48710"/>
    <lineage>
        <taxon>Eukaryota</taxon>
        <taxon>Metazoa</taxon>
        <taxon>Ecdysozoa</taxon>
        <taxon>Arthropoda</taxon>
        <taxon>Hexapoda</taxon>
        <taxon>Collembola</taxon>
        <taxon>Entomobryomorpha</taxon>
        <taxon>Entomobryoidea</taxon>
        <taxon>Orchesellidae</taxon>
        <taxon>Orchesellinae</taxon>
        <taxon>Orchesella</taxon>
    </lineage>
</organism>
<reference evidence="2 3" key="1">
    <citation type="submission" date="2024-08" db="EMBL/GenBank/DDBJ databases">
        <authorList>
            <person name="Cucini C."/>
            <person name="Frati F."/>
        </authorList>
    </citation>
    <scope>NUCLEOTIDE SEQUENCE [LARGE SCALE GENOMIC DNA]</scope>
</reference>
<keyword evidence="1" id="KW-0812">Transmembrane</keyword>
<dbReference type="EMBL" id="CAXLJM020000060">
    <property type="protein sequence ID" value="CAL8119541.1"/>
    <property type="molecule type" value="Genomic_DNA"/>
</dbReference>
<name>A0ABP1R4H0_9HEXA</name>
<evidence type="ECO:0000313" key="3">
    <source>
        <dbReference type="Proteomes" id="UP001642540"/>
    </source>
</evidence>
<evidence type="ECO:0000256" key="1">
    <source>
        <dbReference type="SAM" id="Phobius"/>
    </source>
</evidence>
<feature type="transmembrane region" description="Helical" evidence="1">
    <location>
        <begin position="104"/>
        <end position="125"/>
    </location>
</feature>
<protein>
    <submittedName>
        <fullName evidence="2">Uncharacterized protein</fullName>
    </submittedName>
</protein>
<keyword evidence="3" id="KW-1185">Reference proteome</keyword>
<sequence length="160" mass="18073">MTAKLLVIAWASFITFFIQFFLLMGQITIVGVSVALILSNPVIRHFDDLTFVTFISYLFSAALIPYSMYQSLGVSACVFPRINICLEALKGFPEEWEIPRRRTMFEIVFTITILFGMVIGTFSHIPDFGVAAVKTGSVHDVMRPLSLVKNKLSQLKPRQF</sequence>
<accession>A0ABP1R4H0</accession>